<dbReference type="Proteomes" id="UP001590950">
    <property type="component" value="Unassembled WGS sequence"/>
</dbReference>
<keyword evidence="9" id="KW-1185">Reference proteome</keyword>
<dbReference type="InterPro" id="IPR014710">
    <property type="entry name" value="RmlC-like_jellyroll"/>
</dbReference>
<dbReference type="PROSITE" id="PS00725">
    <property type="entry name" value="GERMIN"/>
    <property type="match status" value="1"/>
</dbReference>
<comment type="similarity">
    <text evidence="2">Belongs to the germin family.</text>
</comment>
<organism evidence="8 9">
    <name type="scientific">Stereocaulon virgatum</name>
    <dbReference type="NCBI Taxonomy" id="373712"/>
    <lineage>
        <taxon>Eukaryota</taxon>
        <taxon>Fungi</taxon>
        <taxon>Dikarya</taxon>
        <taxon>Ascomycota</taxon>
        <taxon>Pezizomycotina</taxon>
        <taxon>Lecanoromycetes</taxon>
        <taxon>OSLEUM clade</taxon>
        <taxon>Lecanoromycetidae</taxon>
        <taxon>Lecanorales</taxon>
        <taxon>Lecanorineae</taxon>
        <taxon>Stereocaulaceae</taxon>
        <taxon>Stereocaulon</taxon>
    </lineage>
</organism>
<dbReference type="PANTHER" id="PTHR31238">
    <property type="entry name" value="GERMIN-LIKE PROTEIN SUBFAMILY 3 MEMBER 3"/>
    <property type="match status" value="1"/>
</dbReference>
<reference evidence="8 9" key="1">
    <citation type="submission" date="2024-09" db="EMBL/GenBank/DDBJ databases">
        <title>Rethinking Asexuality: The Enigmatic Case of Functional Sexual Genes in Lepraria (Stereocaulaceae).</title>
        <authorList>
            <person name="Doellman M."/>
            <person name="Sun Y."/>
            <person name="Barcenas-Pena A."/>
            <person name="Lumbsch H.T."/>
            <person name="Grewe F."/>
        </authorList>
    </citation>
    <scope>NUCLEOTIDE SEQUENCE [LARGE SCALE GENOMIC DNA]</scope>
    <source>
        <strain evidence="8 9">Mercado 3170</strain>
    </source>
</reference>
<keyword evidence="5" id="KW-0464">Manganese</keyword>
<evidence type="ECO:0000256" key="2">
    <source>
        <dbReference type="ARBA" id="ARBA00007456"/>
    </source>
</evidence>
<feature type="chain" id="PRO_5047522861" description="Cupin type-1 domain-containing protein" evidence="6">
    <location>
        <begin position="18"/>
        <end position="245"/>
    </location>
</feature>
<evidence type="ECO:0000256" key="1">
    <source>
        <dbReference type="ARBA" id="ARBA00004613"/>
    </source>
</evidence>
<evidence type="ECO:0000256" key="6">
    <source>
        <dbReference type="SAM" id="SignalP"/>
    </source>
</evidence>
<keyword evidence="6" id="KW-0732">Signal</keyword>
<dbReference type="Pfam" id="PF00190">
    <property type="entry name" value="Cupin_1"/>
    <property type="match status" value="1"/>
</dbReference>
<dbReference type="SMART" id="SM00835">
    <property type="entry name" value="Cupin_1"/>
    <property type="match status" value="1"/>
</dbReference>
<dbReference type="SUPFAM" id="SSF51182">
    <property type="entry name" value="RmlC-like cupins"/>
    <property type="match status" value="1"/>
</dbReference>
<evidence type="ECO:0000256" key="4">
    <source>
        <dbReference type="ARBA" id="ARBA00022723"/>
    </source>
</evidence>
<proteinExistence type="inferred from homology"/>
<accession>A0ABR4AEH9</accession>
<comment type="caution">
    <text evidence="8">The sequence shown here is derived from an EMBL/GenBank/DDBJ whole genome shotgun (WGS) entry which is preliminary data.</text>
</comment>
<dbReference type="EMBL" id="JBEFKJ010000010">
    <property type="protein sequence ID" value="KAL2043886.1"/>
    <property type="molecule type" value="Genomic_DNA"/>
</dbReference>
<dbReference type="CDD" id="cd02241">
    <property type="entry name" value="cupin_OxOx"/>
    <property type="match status" value="1"/>
</dbReference>
<dbReference type="InterPro" id="IPR019780">
    <property type="entry name" value="Germin_Mn-BS"/>
</dbReference>
<evidence type="ECO:0000313" key="8">
    <source>
        <dbReference type="EMBL" id="KAL2043886.1"/>
    </source>
</evidence>
<name>A0ABR4AEH9_9LECA</name>
<keyword evidence="3" id="KW-0964">Secreted</keyword>
<evidence type="ECO:0000313" key="9">
    <source>
        <dbReference type="Proteomes" id="UP001590950"/>
    </source>
</evidence>
<evidence type="ECO:0000256" key="5">
    <source>
        <dbReference type="ARBA" id="ARBA00023211"/>
    </source>
</evidence>
<dbReference type="PRINTS" id="PR00325">
    <property type="entry name" value="GERMIN"/>
</dbReference>
<evidence type="ECO:0000256" key="3">
    <source>
        <dbReference type="ARBA" id="ARBA00022525"/>
    </source>
</evidence>
<dbReference type="InterPro" id="IPR006045">
    <property type="entry name" value="Cupin_1"/>
</dbReference>
<dbReference type="InterPro" id="IPR011051">
    <property type="entry name" value="RmlC_Cupin_sf"/>
</dbReference>
<protein>
    <recommendedName>
        <fullName evidence="7">Cupin type-1 domain-containing protein</fullName>
    </recommendedName>
</protein>
<gene>
    <name evidence="8" type="ORF">N7G274_003406</name>
</gene>
<sequence>MHTTTIFLTILPLLAAAAPQYSTSPPSAANTTVNGGADNLSLIQSLILAPKAVDRIKLIPNDADFVFDFNNPPSDTLTTGKGGHTVRADRQSFPPLIGTGVSMTVGFLGPCGFNTPHVHPRSSEINIVVKGSLVAEFTLENGARTVTNTVLTNQMTVFPQGALHSEFNPDCTDALFVAGFGSEDPGVQQEAQTFFGFGKEAVEAAVGNGFTFEGGDVDKFRAAIPANVALGVESCLKKCGIAKNK</sequence>
<keyword evidence="4" id="KW-0479">Metal-binding</keyword>
<comment type="subcellular location">
    <subcellularLocation>
        <location evidence="1">Secreted</location>
    </subcellularLocation>
</comment>
<dbReference type="InterPro" id="IPR001929">
    <property type="entry name" value="Germin"/>
</dbReference>
<evidence type="ECO:0000259" key="7">
    <source>
        <dbReference type="SMART" id="SM00835"/>
    </source>
</evidence>
<dbReference type="Gene3D" id="2.60.120.10">
    <property type="entry name" value="Jelly Rolls"/>
    <property type="match status" value="1"/>
</dbReference>
<feature type="signal peptide" evidence="6">
    <location>
        <begin position="1"/>
        <end position="17"/>
    </location>
</feature>
<feature type="domain" description="Cupin type-1" evidence="7">
    <location>
        <begin position="67"/>
        <end position="218"/>
    </location>
</feature>